<dbReference type="PROSITE" id="PS50812">
    <property type="entry name" value="PWWP"/>
    <property type="match status" value="1"/>
</dbReference>
<dbReference type="InterPro" id="IPR000313">
    <property type="entry name" value="PWWP_dom"/>
</dbReference>
<feature type="compositionally biased region" description="Acidic residues" evidence="1">
    <location>
        <begin position="239"/>
        <end position="262"/>
    </location>
</feature>
<comment type="caution">
    <text evidence="3">The sequence shown here is derived from an EMBL/GenBank/DDBJ whole genome shotgun (WGS) entry which is preliminary data.</text>
</comment>
<feature type="region of interest" description="Disordered" evidence="1">
    <location>
        <begin position="141"/>
        <end position="292"/>
    </location>
</feature>
<dbReference type="OrthoDB" id="62853at2759"/>
<name>A0A8H5LHD2_9AGAR</name>
<feature type="compositionally biased region" description="Acidic residues" evidence="1">
    <location>
        <begin position="269"/>
        <end position="289"/>
    </location>
</feature>
<dbReference type="AlphaFoldDB" id="A0A8H5LHD2"/>
<gene>
    <name evidence="3" type="ORF">D9757_013059</name>
</gene>
<feature type="compositionally biased region" description="Acidic residues" evidence="1">
    <location>
        <begin position="174"/>
        <end position="225"/>
    </location>
</feature>
<feature type="compositionally biased region" description="Basic and acidic residues" evidence="1">
    <location>
        <begin position="81"/>
        <end position="95"/>
    </location>
</feature>
<sequence>MTKRKNEAIDTDNTKKPKADMPMEDHEPVYHLKDGTPKNAETFLETKVIRDMVDMKIKVHFVKWLGWGPEHNSWIADDDLQDKPLADPGCERKPSQEVVIQNSESGEPRPAGNMTDTQSQENTAEVALNDGTLLRNRNIEGEASENDLEEDTHCEVKGNDAREEIDGDDKVVAEGDDAEGEDAEGDDAEGEDAEGDDAEGEDAEGEDAEGDDAEGEDAEGEDAEGEAAAGNIKEPEAKEVDEEMAEEPEAEEEDEEMEEEQEEGKTEAQEEENDGEGSEEESSESEGGDFESVHVDRIGAIVLVKFKGSPDWPARVVNQARVPRSVLKVCHTQKPICVQYFPDGEFDWKKQSDLRLVKKNELQQLICNGHGNRQYIAGLKNAMRPKEWSRIREVMILNMNLDAEQ</sequence>
<dbReference type="InterPro" id="IPR016197">
    <property type="entry name" value="Chromo-like_dom_sf"/>
</dbReference>
<organism evidence="3 4">
    <name type="scientific">Collybiopsis confluens</name>
    <dbReference type="NCBI Taxonomy" id="2823264"/>
    <lineage>
        <taxon>Eukaryota</taxon>
        <taxon>Fungi</taxon>
        <taxon>Dikarya</taxon>
        <taxon>Basidiomycota</taxon>
        <taxon>Agaricomycotina</taxon>
        <taxon>Agaricomycetes</taxon>
        <taxon>Agaricomycetidae</taxon>
        <taxon>Agaricales</taxon>
        <taxon>Marasmiineae</taxon>
        <taxon>Omphalotaceae</taxon>
        <taxon>Collybiopsis</taxon>
    </lineage>
</organism>
<evidence type="ECO:0000313" key="4">
    <source>
        <dbReference type="Proteomes" id="UP000518752"/>
    </source>
</evidence>
<feature type="region of interest" description="Disordered" evidence="1">
    <location>
        <begin position="79"/>
        <end position="121"/>
    </location>
</feature>
<feature type="compositionally biased region" description="Basic and acidic residues" evidence="1">
    <location>
        <begin position="151"/>
        <end position="173"/>
    </location>
</feature>
<dbReference type="Pfam" id="PF00855">
    <property type="entry name" value="PWWP"/>
    <property type="match status" value="1"/>
</dbReference>
<evidence type="ECO:0000259" key="2">
    <source>
        <dbReference type="PROSITE" id="PS50812"/>
    </source>
</evidence>
<dbReference type="EMBL" id="JAACJN010000237">
    <property type="protein sequence ID" value="KAF5357530.1"/>
    <property type="molecule type" value="Genomic_DNA"/>
</dbReference>
<feature type="domain" description="PWWP" evidence="2">
    <location>
        <begin position="298"/>
        <end position="360"/>
    </location>
</feature>
<evidence type="ECO:0000313" key="3">
    <source>
        <dbReference type="EMBL" id="KAF5357530.1"/>
    </source>
</evidence>
<protein>
    <recommendedName>
        <fullName evidence="2">PWWP domain-containing protein</fullName>
    </recommendedName>
</protein>
<accession>A0A8H5LHD2</accession>
<dbReference type="Proteomes" id="UP000518752">
    <property type="component" value="Unassembled WGS sequence"/>
</dbReference>
<dbReference type="SMART" id="SM00293">
    <property type="entry name" value="PWWP"/>
    <property type="match status" value="1"/>
</dbReference>
<dbReference type="Gene3D" id="2.30.30.140">
    <property type="match status" value="1"/>
</dbReference>
<proteinExistence type="predicted"/>
<dbReference type="SUPFAM" id="SSF54160">
    <property type="entry name" value="Chromo domain-like"/>
    <property type="match status" value="1"/>
</dbReference>
<dbReference type="SUPFAM" id="SSF63748">
    <property type="entry name" value="Tudor/PWWP/MBT"/>
    <property type="match status" value="1"/>
</dbReference>
<feature type="region of interest" description="Disordered" evidence="1">
    <location>
        <begin position="1"/>
        <end position="34"/>
    </location>
</feature>
<keyword evidence="4" id="KW-1185">Reference proteome</keyword>
<reference evidence="3 4" key="1">
    <citation type="journal article" date="2020" name="ISME J.">
        <title>Uncovering the hidden diversity of litter-decomposition mechanisms in mushroom-forming fungi.</title>
        <authorList>
            <person name="Floudas D."/>
            <person name="Bentzer J."/>
            <person name="Ahren D."/>
            <person name="Johansson T."/>
            <person name="Persson P."/>
            <person name="Tunlid A."/>
        </authorList>
    </citation>
    <scope>NUCLEOTIDE SEQUENCE [LARGE SCALE GENOMIC DNA]</scope>
    <source>
        <strain evidence="3 4">CBS 406.79</strain>
    </source>
</reference>
<evidence type="ECO:0000256" key="1">
    <source>
        <dbReference type="SAM" id="MobiDB-lite"/>
    </source>
</evidence>